<reference evidence="3 4" key="1">
    <citation type="submission" date="2014-02" db="EMBL/GenBank/DDBJ databases">
        <title>The small core and large imbalanced accessory genome model reveals a collaborative survival strategy of Sorangium cellulosum strains in nature.</title>
        <authorList>
            <person name="Han K."/>
            <person name="Peng R."/>
            <person name="Blom J."/>
            <person name="Li Y.-Z."/>
        </authorList>
    </citation>
    <scope>NUCLEOTIDE SEQUENCE [LARGE SCALE GENOMIC DNA]</scope>
    <source>
        <strain evidence="3 4">So0008-312</strain>
    </source>
</reference>
<feature type="chain" id="PRO_5007566451" description="Secreted protein" evidence="2">
    <location>
        <begin position="33"/>
        <end position="360"/>
    </location>
</feature>
<feature type="compositionally biased region" description="Gly residues" evidence="1">
    <location>
        <begin position="79"/>
        <end position="91"/>
    </location>
</feature>
<feature type="compositionally biased region" description="Gly residues" evidence="1">
    <location>
        <begin position="42"/>
        <end position="60"/>
    </location>
</feature>
<dbReference type="AlphaFoldDB" id="A0A150Q2E4"/>
<organism evidence="3 4">
    <name type="scientific">Sorangium cellulosum</name>
    <name type="common">Polyangium cellulosum</name>
    <dbReference type="NCBI Taxonomy" id="56"/>
    <lineage>
        <taxon>Bacteria</taxon>
        <taxon>Pseudomonadati</taxon>
        <taxon>Myxococcota</taxon>
        <taxon>Polyangia</taxon>
        <taxon>Polyangiales</taxon>
        <taxon>Polyangiaceae</taxon>
        <taxon>Sorangium</taxon>
    </lineage>
</organism>
<comment type="caution">
    <text evidence="3">The sequence shown here is derived from an EMBL/GenBank/DDBJ whole genome shotgun (WGS) entry which is preliminary data.</text>
</comment>
<protein>
    <recommendedName>
        <fullName evidence="5">Secreted protein</fullName>
    </recommendedName>
</protein>
<evidence type="ECO:0000256" key="1">
    <source>
        <dbReference type="SAM" id="MobiDB-lite"/>
    </source>
</evidence>
<dbReference type="RefSeq" id="WP_061612754.1">
    <property type="nucleotide sequence ID" value="NZ_JEMA01001116.1"/>
</dbReference>
<feature type="signal peptide" evidence="2">
    <location>
        <begin position="1"/>
        <end position="32"/>
    </location>
</feature>
<evidence type="ECO:0000313" key="4">
    <source>
        <dbReference type="Proteomes" id="UP000075260"/>
    </source>
</evidence>
<dbReference type="Proteomes" id="UP000075260">
    <property type="component" value="Unassembled WGS sequence"/>
</dbReference>
<dbReference type="PROSITE" id="PS51257">
    <property type="entry name" value="PROKAR_LIPOPROTEIN"/>
    <property type="match status" value="1"/>
</dbReference>
<evidence type="ECO:0008006" key="5">
    <source>
        <dbReference type="Google" id="ProtNLM"/>
    </source>
</evidence>
<feature type="region of interest" description="Disordered" evidence="1">
    <location>
        <begin position="41"/>
        <end position="116"/>
    </location>
</feature>
<proteinExistence type="predicted"/>
<evidence type="ECO:0000313" key="3">
    <source>
        <dbReference type="EMBL" id="KYF62187.1"/>
    </source>
</evidence>
<dbReference type="EMBL" id="JEMA01001116">
    <property type="protein sequence ID" value="KYF62187.1"/>
    <property type="molecule type" value="Genomic_DNA"/>
</dbReference>
<evidence type="ECO:0000256" key="2">
    <source>
        <dbReference type="SAM" id="SignalP"/>
    </source>
</evidence>
<name>A0A150Q2E4_SORCE</name>
<accession>A0A150Q2E4</accession>
<sequence>MSNRFSSRASLPRRAANLFLLASLTATSPLLGGCGMELQIGDGSGEGGGPDTATGTGGSPPGTTATGTGGSPPGTSAVGVGGGTTATGTGGTEMNPPDVCQDSVDTDPGREPPSEEQCQEIGTTLKAEHDAARLGAELAVTPLAGTWVTGSGPERVELVLDANGQGTLLFGEPTDLPPITDPDEVYLTNREANDAHDIFGLEHLKIHPGFKYSVVAESGHGSEMSFHIWIMEVWEGWCAAQTPVSSPYSRHCYACMVDEGGYSFITSGSVCEAPAGCYAGRSLDEEKLVDCGRLELCALPNYNVCNCTADECFANLGRSASQLTVYPYAVTLDPLDTTILRLKSLSELHEKKTHYLEEQP</sequence>
<keyword evidence="2" id="KW-0732">Signal</keyword>
<gene>
    <name evidence="3" type="ORF">BE15_40695</name>
</gene>